<comment type="caution">
    <text evidence="5">The sequence shown here is derived from an EMBL/GenBank/DDBJ whole genome shotgun (WGS) entry which is preliminary data.</text>
</comment>
<evidence type="ECO:0000256" key="1">
    <source>
        <dbReference type="ARBA" id="ARBA00023015"/>
    </source>
</evidence>
<dbReference type="PROSITE" id="PS01124">
    <property type="entry name" value="HTH_ARAC_FAMILY_2"/>
    <property type="match status" value="1"/>
</dbReference>
<dbReference type="Pfam" id="PF12625">
    <property type="entry name" value="Arabinose_bd"/>
    <property type="match status" value="1"/>
</dbReference>
<dbReference type="SUPFAM" id="SSF46689">
    <property type="entry name" value="Homeodomain-like"/>
    <property type="match status" value="1"/>
</dbReference>
<evidence type="ECO:0000313" key="5">
    <source>
        <dbReference type="EMBL" id="OUS39942.1"/>
    </source>
</evidence>
<organism evidence="5 6">
    <name type="scientific">Oleispira antarctica</name>
    <dbReference type="NCBI Taxonomy" id="188908"/>
    <lineage>
        <taxon>Bacteria</taxon>
        <taxon>Pseudomonadati</taxon>
        <taxon>Pseudomonadota</taxon>
        <taxon>Gammaproteobacteria</taxon>
        <taxon>Oceanospirillales</taxon>
        <taxon>Oceanospirillaceae</taxon>
        <taxon>Oleispira</taxon>
    </lineage>
</organism>
<dbReference type="PRINTS" id="PR00032">
    <property type="entry name" value="HTHARAC"/>
</dbReference>
<dbReference type="AlphaFoldDB" id="A0A1Y5HXY4"/>
<protein>
    <recommendedName>
        <fullName evidence="4">HTH araC/xylS-type domain-containing protein</fullName>
    </recommendedName>
</protein>
<dbReference type="GO" id="GO:0003700">
    <property type="term" value="F:DNA-binding transcription factor activity"/>
    <property type="evidence" value="ECO:0007669"/>
    <property type="project" value="InterPro"/>
</dbReference>
<dbReference type="PANTHER" id="PTHR47894">
    <property type="entry name" value="HTH-TYPE TRANSCRIPTIONAL REGULATOR GADX"/>
    <property type="match status" value="1"/>
</dbReference>
<dbReference type="Gene3D" id="1.10.10.60">
    <property type="entry name" value="Homeodomain-like"/>
    <property type="match status" value="1"/>
</dbReference>
<gene>
    <name evidence="5" type="ORF">A9R00_08535</name>
</gene>
<dbReference type="EMBL" id="MABE01000492">
    <property type="protein sequence ID" value="OUS39942.1"/>
    <property type="molecule type" value="Genomic_DNA"/>
</dbReference>
<proteinExistence type="predicted"/>
<dbReference type="GO" id="GO:0005829">
    <property type="term" value="C:cytosol"/>
    <property type="evidence" value="ECO:0007669"/>
    <property type="project" value="TreeGrafter"/>
</dbReference>
<dbReference type="InterPro" id="IPR018060">
    <property type="entry name" value="HTH_AraC"/>
</dbReference>
<dbReference type="InterPro" id="IPR032687">
    <property type="entry name" value="AraC-type_N"/>
</dbReference>
<keyword evidence="3" id="KW-0804">Transcription</keyword>
<keyword evidence="2" id="KW-0238">DNA-binding</keyword>
<evidence type="ECO:0000259" key="4">
    <source>
        <dbReference type="PROSITE" id="PS01124"/>
    </source>
</evidence>
<name>A0A1Y5HXY4_OLEAN</name>
<dbReference type="PANTHER" id="PTHR47894:SF1">
    <property type="entry name" value="HTH-TYPE TRANSCRIPTIONAL REGULATOR VQSM"/>
    <property type="match status" value="1"/>
</dbReference>
<sequence>MPNAYKHPSVSIHYLNIINNALERIGFQSPEIKTLTEQCSEQEFYFNRVPLATLNEAWHSAEQITQDPIIGLHVGEQIHPSDYGLLGQIMMNCNNLAEAIENILSVEFIINNIFVSEVFIESDCAINRIHSQQYEAESIRHIIEQDISALINIGLFVMNKEYGEHNRPIEIHFRHKPAADITHYEQALKTKVLFEQEHNQAIFPLAILESPIYNPNPRIVELLKIELHQLLHEVENKDTLTLRLWRYFQIQNVNFTADIETIAQQFNITPRTLQRRLQQEGTNFQDELKFFRTQQAKLLLANKQLTICEVSYKMGFNDNSAFHKAFKRWTGLTPKEFQNTQIQK</sequence>
<dbReference type="Pfam" id="PF12833">
    <property type="entry name" value="HTH_18"/>
    <property type="match status" value="1"/>
</dbReference>
<keyword evidence="1" id="KW-0805">Transcription regulation</keyword>
<dbReference type="InterPro" id="IPR009057">
    <property type="entry name" value="Homeodomain-like_sf"/>
</dbReference>
<reference evidence="6" key="1">
    <citation type="journal article" date="2017" name="Proc. Natl. Acad. Sci. U.S.A.">
        <title>Simulation of Deepwater Horizon oil plume reveals substrate specialization within a complex community of hydrocarbon degraders.</title>
        <authorList>
            <person name="Hu P."/>
            <person name="Dubinsky E.A."/>
            <person name="Probst A.J."/>
            <person name="Wang J."/>
            <person name="Sieber C.M.K."/>
            <person name="Tom L.M."/>
            <person name="Gardinali P."/>
            <person name="Banfield J.F."/>
            <person name="Atlas R.M."/>
            <person name="Andersen G.L."/>
        </authorList>
    </citation>
    <scope>NUCLEOTIDE SEQUENCE [LARGE SCALE GENOMIC DNA]</scope>
</reference>
<feature type="domain" description="HTH araC/xylS-type" evidence="4">
    <location>
        <begin position="242"/>
        <end position="340"/>
    </location>
</feature>
<dbReference type="Proteomes" id="UP000227088">
    <property type="component" value="Unassembled WGS sequence"/>
</dbReference>
<dbReference type="SMART" id="SM00342">
    <property type="entry name" value="HTH_ARAC"/>
    <property type="match status" value="1"/>
</dbReference>
<accession>A0A1Y5HXY4</accession>
<dbReference type="InterPro" id="IPR020449">
    <property type="entry name" value="Tscrpt_reg_AraC-type_HTH"/>
</dbReference>
<dbReference type="GO" id="GO:0000976">
    <property type="term" value="F:transcription cis-regulatory region binding"/>
    <property type="evidence" value="ECO:0007669"/>
    <property type="project" value="TreeGrafter"/>
</dbReference>
<evidence type="ECO:0000256" key="3">
    <source>
        <dbReference type="ARBA" id="ARBA00023163"/>
    </source>
</evidence>
<evidence type="ECO:0000313" key="6">
    <source>
        <dbReference type="Proteomes" id="UP000227088"/>
    </source>
</evidence>
<evidence type="ECO:0000256" key="2">
    <source>
        <dbReference type="ARBA" id="ARBA00023125"/>
    </source>
</evidence>